<dbReference type="InterPro" id="IPR012677">
    <property type="entry name" value="Nucleotide-bd_a/b_plait_sf"/>
</dbReference>
<gene>
    <name evidence="7" type="ORF">F3Y22_tig00111164pilonHSYRG00022</name>
</gene>
<evidence type="ECO:0000256" key="3">
    <source>
        <dbReference type="ARBA" id="ARBA00023187"/>
    </source>
</evidence>
<keyword evidence="1" id="KW-0507">mRNA processing</keyword>
<comment type="caution">
    <text evidence="7">The sequence shown here is derived from an EMBL/GenBank/DDBJ whole genome shotgun (WGS) entry which is preliminary data.</text>
</comment>
<dbReference type="Proteomes" id="UP000436088">
    <property type="component" value="Unassembled WGS sequence"/>
</dbReference>
<evidence type="ECO:0000256" key="5">
    <source>
        <dbReference type="SAM" id="MobiDB-lite"/>
    </source>
</evidence>
<dbReference type="InterPro" id="IPR035979">
    <property type="entry name" value="RBD_domain_sf"/>
</dbReference>
<accession>A0A6A2YWT7</accession>
<organism evidence="7 8">
    <name type="scientific">Hibiscus syriacus</name>
    <name type="common">Rose of Sharon</name>
    <dbReference type="NCBI Taxonomy" id="106335"/>
    <lineage>
        <taxon>Eukaryota</taxon>
        <taxon>Viridiplantae</taxon>
        <taxon>Streptophyta</taxon>
        <taxon>Embryophyta</taxon>
        <taxon>Tracheophyta</taxon>
        <taxon>Spermatophyta</taxon>
        <taxon>Magnoliopsida</taxon>
        <taxon>eudicotyledons</taxon>
        <taxon>Gunneridae</taxon>
        <taxon>Pentapetalae</taxon>
        <taxon>rosids</taxon>
        <taxon>malvids</taxon>
        <taxon>Malvales</taxon>
        <taxon>Malvaceae</taxon>
        <taxon>Malvoideae</taxon>
        <taxon>Hibiscus</taxon>
    </lineage>
</organism>
<feature type="region of interest" description="Disordered" evidence="5">
    <location>
        <begin position="146"/>
        <end position="191"/>
    </location>
</feature>
<dbReference type="GO" id="GO:0005681">
    <property type="term" value="C:spliceosomal complex"/>
    <property type="evidence" value="ECO:0007669"/>
    <property type="project" value="UniProtKB-KW"/>
</dbReference>
<name>A0A6A2YWT7_HIBSY</name>
<reference evidence="7" key="1">
    <citation type="submission" date="2019-09" db="EMBL/GenBank/DDBJ databases">
        <title>Draft genome information of white flower Hibiscus syriacus.</title>
        <authorList>
            <person name="Kim Y.-M."/>
        </authorList>
    </citation>
    <scope>NUCLEOTIDE SEQUENCE [LARGE SCALE GENOMIC DNA]</scope>
    <source>
        <strain evidence="7">YM2019G1</strain>
    </source>
</reference>
<dbReference type="Gene3D" id="3.30.70.330">
    <property type="match status" value="1"/>
</dbReference>
<sequence>MSERVKNVERERVLGHSSVGESWTIFVDNLSKRISRGKLREIFHYYGQVVRIFIPKFTLKPRYTNSTFAFVQFASEEGRRRAIQSVDGTWIDGKRVTVGIEKYRKSREGEASEGRTERIDSKALRVEKTKGLNHVGSLEDFSGEKAGEISKFGNSDNDFSEEERSRRQSLEEVDNHKKSEDSRHKVDGWLD</sequence>
<dbReference type="PANTHER" id="PTHR23147">
    <property type="entry name" value="SERINE/ARGININE RICH SPLICING FACTOR"/>
    <property type="match status" value="1"/>
</dbReference>
<dbReference type="SMART" id="SM00360">
    <property type="entry name" value="RRM"/>
    <property type="match status" value="1"/>
</dbReference>
<dbReference type="SUPFAM" id="SSF54928">
    <property type="entry name" value="RNA-binding domain, RBD"/>
    <property type="match status" value="1"/>
</dbReference>
<dbReference type="GO" id="GO:0003723">
    <property type="term" value="F:RNA binding"/>
    <property type="evidence" value="ECO:0007669"/>
    <property type="project" value="UniProtKB-UniRule"/>
</dbReference>
<dbReference type="AlphaFoldDB" id="A0A6A2YWT7"/>
<evidence type="ECO:0000256" key="1">
    <source>
        <dbReference type="ARBA" id="ARBA00022664"/>
    </source>
</evidence>
<dbReference type="EMBL" id="VEPZ02001256">
    <property type="protein sequence ID" value="KAE8683964.1"/>
    <property type="molecule type" value="Genomic_DNA"/>
</dbReference>
<proteinExistence type="predicted"/>
<evidence type="ECO:0000256" key="4">
    <source>
        <dbReference type="PROSITE-ProRule" id="PRU00176"/>
    </source>
</evidence>
<evidence type="ECO:0000259" key="6">
    <source>
        <dbReference type="PROSITE" id="PS50102"/>
    </source>
</evidence>
<dbReference type="GO" id="GO:0008380">
    <property type="term" value="P:RNA splicing"/>
    <property type="evidence" value="ECO:0007669"/>
    <property type="project" value="UniProtKB-KW"/>
</dbReference>
<feature type="compositionally biased region" description="Basic and acidic residues" evidence="5">
    <location>
        <begin position="162"/>
        <end position="191"/>
    </location>
</feature>
<dbReference type="PROSITE" id="PS50102">
    <property type="entry name" value="RRM"/>
    <property type="match status" value="1"/>
</dbReference>
<dbReference type="CDD" id="cd00590">
    <property type="entry name" value="RRM_SF"/>
    <property type="match status" value="1"/>
</dbReference>
<keyword evidence="3" id="KW-0508">mRNA splicing</keyword>
<dbReference type="InterPro" id="IPR000504">
    <property type="entry name" value="RRM_dom"/>
</dbReference>
<evidence type="ECO:0000256" key="2">
    <source>
        <dbReference type="ARBA" id="ARBA00022728"/>
    </source>
</evidence>
<evidence type="ECO:0000313" key="8">
    <source>
        <dbReference type="Proteomes" id="UP000436088"/>
    </source>
</evidence>
<keyword evidence="2" id="KW-0747">Spliceosome</keyword>
<evidence type="ECO:0000313" key="7">
    <source>
        <dbReference type="EMBL" id="KAE8683964.1"/>
    </source>
</evidence>
<dbReference type="InterPro" id="IPR050907">
    <property type="entry name" value="SRSF"/>
</dbReference>
<dbReference type="GO" id="GO:0006397">
    <property type="term" value="P:mRNA processing"/>
    <property type="evidence" value="ECO:0007669"/>
    <property type="project" value="UniProtKB-KW"/>
</dbReference>
<protein>
    <recommendedName>
        <fullName evidence="6">RRM domain-containing protein</fullName>
    </recommendedName>
</protein>
<feature type="domain" description="RRM" evidence="6">
    <location>
        <begin position="23"/>
        <end position="103"/>
    </location>
</feature>
<dbReference type="Pfam" id="PF00076">
    <property type="entry name" value="RRM_1"/>
    <property type="match status" value="1"/>
</dbReference>
<keyword evidence="8" id="KW-1185">Reference proteome</keyword>
<keyword evidence="4" id="KW-0694">RNA-binding</keyword>